<protein>
    <submittedName>
        <fullName evidence="1">Uncharacterized protein</fullName>
    </submittedName>
</protein>
<accession>A0A0D8X7F8</accession>
<feature type="non-terminal residue" evidence="1">
    <location>
        <position position="1"/>
    </location>
</feature>
<gene>
    <name evidence="1" type="ORF">DICVIV_13574</name>
</gene>
<name>A0A0D8X7F8_DICVI</name>
<evidence type="ECO:0000313" key="2">
    <source>
        <dbReference type="Proteomes" id="UP000053766"/>
    </source>
</evidence>
<sequence length="69" mass="7349">KTINFNLTGFDLPAAMVYSPEVTAPSVAPTISTTETAAASLVRVLVDGSLMFMKVYICINKNVVQRGGQ</sequence>
<dbReference type="AlphaFoldDB" id="A0A0D8X7F8"/>
<dbReference type="EMBL" id="KN717188">
    <property type="protein sequence ID" value="KJH40468.1"/>
    <property type="molecule type" value="Genomic_DNA"/>
</dbReference>
<proteinExistence type="predicted"/>
<organism evidence="1 2">
    <name type="scientific">Dictyocaulus viviparus</name>
    <name type="common">Bovine lungworm</name>
    <dbReference type="NCBI Taxonomy" id="29172"/>
    <lineage>
        <taxon>Eukaryota</taxon>
        <taxon>Metazoa</taxon>
        <taxon>Ecdysozoa</taxon>
        <taxon>Nematoda</taxon>
        <taxon>Chromadorea</taxon>
        <taxon>Rhabditida</taxon>
        <taxon>Rhabditina</taxon>
        <taxon>Rhabditomorpha</taxon>
        <taxon>Strongyloidea</taxon>
        <taxon>Metastrongylidae</taxon>
        <taxon>Dictyocaulus</taxon>
    </lineage>
</organism>
<reference evidence="2" key="2">
    <citation type="journal article" date="2016" name="Sci. Rep.">
        <title>Dictyocaulus viviparus genome, variome and transcriptome elucidate lungworm biology and support future intervention.</title>
        <authorList>
            <person name="McNulty S.N."/>
            <person name="Strube C."/>
            <person name="Rosa B.A."/>
            <person name="Martin J.C."/>
            <person name="Tyagi R."/>
            <person name="Choi Y.J."/>
            <person name="Wang Q."/>
            <person name="Hallsworth Pepin K."/>
            <person name="Zhang X."/>
            <person name="Ozersky P."/>
            <person name="Wilson R.K."/>
            <person name="Sternberg P.W."/>
            <person name="Gasser R.B."/>
            <person name="Mitreva M."/>
        </authorList>
    </citation>
    <scope>NUCLEOTIDE SEQUENCE [LARGE SCALE GENOMIC DNA]</scope>
    <source>
        <strain evidence="2">HannoverDv2000</strain>
    </source>
</reference>
<keyword evidence="2" id="KW-1185">Reference proteome</keyword>
<reference evidence="1 2" key="1">
    <citation type="submission" date="2013-11" db="EMBL/GenBank/DDBJ databases">
        <title>Draft genome of the bovine lungworm Dictyocaulus viviparus.</title>
        <authorList>
            <person name="Mitreva M."/>
        </authorList>
    </citation>
    <scope>NUCLEOTIDE SEQUENCE [LARGE SCALE GENOMIC DNA]</scope>
    <source>
        <strain evidence="1 2">HannoverDv2000</strain>
    </source>
</reference>
<dbReference type="Proteomes" id="UP000053766">
    <property type="component" value="Unassembled WGS sequence"/>
</dbReference>
<evidence type="ECO:0000313" key="1">
    <source>
        <dbReference type="EMBL" id="KJH40468.1"/>
    </source>
</evidence>